<dbReference type="GO" id="GO:0000981">
    <property type="term" value="F:DNA-binding transcription factor activity, RNA polymerase II-specific"/>
    <property type="evidence" value="ECO:0007669"/>
    <property type="project" value="TreeGrafter"/>
</dbReference>
<dbReference type="AlphaFoldDB" id="A0A8S1AUD0"/>
<keyword evidence="11" id="KW-1185">Reference proteome</keyword>
<evidence type="ECO:0000313" key="12">
    <source>
        <dbReference type="Proteomes" id="UP000494256"/>
    </source>
</evidence>
<evidence type="ECO:0000256" key="4">
    <source>
        <dbReference type="ARBA" id="ARBA00023159"/>
    </source>
</evidence>
<feature type="region of interest" description="Disordered" evidence="7">
    <location>
        <begin position="98"/>
        <end position="157"/>
    </location>
</feature>
<evidence type="ECO:0000259" key="8">
    <source>
        <dbReference type="PROSITE" id="PS50217"/>
    </source>
</evidence>
<organism evidence="10 12">
    <name type="scientific">Arctia plantaginis</name>
    <name type="common">Wood tiger moth</name>
    <name type="synonym">Phalaena plantaginis</name>
    <dbReference type="NCBI Taxonomy" id="874455"/>
    <lineage>
        <taxon>Eukaryota</taxon>
        <taxon>Metazoa</taxon>
        <taxon>Ecdysozoa</taxon>
        <taxon>Arthropoda</taxon>
        <taxon>Hexapoda</taxon>
        <taxon>Insecta</taxon>
        <taxon>Pterygota</taxon>
        <taxon>Neoptera</taxon>
        <taxon>Endopterygota</taxon>
        <taxon>Lepidoptera</taxon>
        <taxon>Glossata</taxon>
        <taxon>Ditrysia</taxon>
        <taxon>Noctuoidea</taxon>
        <taxon>Erebidae</taxon>
        <taxon>Arctiinae</taxon>
        <taxon>Arctia</taxon>
    </lineage>
</organism>
<accession>A0A8S1AUD0</accession>
<evidence type="ECO:0000256" key="7">
    <source>
        <dbReference type="SAM" id="MobiDB-lite"/>
    </source>
</evidence>
<evidence type="ECO:0000256" key="6">
    <source>
        <dbReference type="ARBA" id="ARBA00044005"/>
    </source>
</evidence>
<dbReference type="Gene3D" id="1.20.5.170">
    <property type="match status" value="1"/>
</dbReference>
<feature type="region of interest" description="Disordered" evidence="7">
    <location>
        <begin position="346"/>
        <end position="379"/>
    </location>
</feature>
<keyword evidence="5" id="KW-0804">Transcription</keyword>
<evidence type="ECO:0000256" key="3">
    <source>
        <dbReference type="ARBA" id="ARBA00023125"/>
    </source>
</evidence>
<keyword evidence="3" id="KW-0238">DNA-binding</keyword>
<dbReference type="FunFam" id="1.20.5.170:FF:000006">
    <property type="entry name" value="fos-related antigen 2 isoform X1"/>
    <property type="match status" value="1"/>
</dbReference>
<comment type="similarity">
    <text evidence="1">Belongs to the bZIP family. Fos subfamily.</text>
</comment>
<dbReference type="EMBL" id="CADEBD010000344">
    <property type="protein sequence ID" value="CAB3248847.1"/>
    <property type="molecule type" value="Genomic_DNA"/>
</dbReference>
<dbReference type="InterPro" id="IPR004827">
    <property type="entry name" value="bZIP"/>
</dbReference>
<dbReference type="PROSITE" id="PS00036">
    <property type="entry name" value="BZIP_BASIC"/>
    <property type="match status" value="1"/>
</dbReference>
<keyword evidence="2" id="KW-0805">Transcription regulation</keyword>
<dbReference type="InterPro" id="IPR046347">
    <property type="entry name" value="bZIP_sf"/>
</dbReference>
<dbReference type="InterPro" id="IPR000837">
    <property type="entry name" value="AP-1"/>
</dbReference>
<feature type="compositionally biased region" description="Basic residues" evidence="7">
    <location>
        <begin position="118"/>
        <end position="129"/>
    </location>
</feature>
<dbReference type="PROSITE" id="PS50217">
    <property type="entry name" value="BZIP"/>
    <property type="match status" value="1"/>
</dbReference>
<proteinExistence type="inferred from homology"/>
<name>A0A8S1AUD0_ARCPL</name>
<dbReference type="GO" id="GO:0000978">
    <property type="term" value="F:RNA polymerase II cis-regulatory region sequence-specific DNA binding"/>
    <property type="evidence" value="ECO:0007669"/>
    <property type="project" value="TreeGrafter"/>
</dbReference>
<sequence length="379" mass="41375">MQNIDPLEIANILATELWCQQLANLEGLQSGVPTRTTATITPTQLRNFEQTYIELTNCRSEQTTHAGFVPPSVTHANNYGILNSVGYCDSGPTTALHVSPGPLSASGDSSSSPGLPTPKRRNMGGRRPTKAPQDITPEEEERRKVRRERNKMAAARCRKRRLDHTNELQDETDKLEEKKHALQEELRKLNASREQLETILQAHLLSCPLSKRSVSPPDVKPFQDPYSGYPDIPEDGVRVKVEVVEPPVDPVLGMNMYTSPHNNKKIMLSAANLAVVTSASQLSLDTPPAISRPNRPNSLQVPLTLTPAQMHNNKVLGNNKIAGVEISTPSNGIPFNFDSLMEGGTGLTPVHPHPHPCAHQTRAAPDVASPDAHSSLVSL</sequence>
<dbReference type="Proteomes" id="UP000494106">
    <property type="component" value="Unassembled WGS sequence"/>
</dbReference>
<protein>
    <recommendedName>
        <fullName evidence="8">BZIP domain-containing protein</fullName>
    </recommendedName>
</protein>
<dbReference type="PANTHER" id="PTHR23351:SF56">
    <property type="entry name" value="KAYAK"/>
    <property type="match status" value="1"/>
</dbReference>
<dbReference type="SUPFAM" id="SSF57959">
    <property type="entry name" value="Leucine zipper domain"/>
    <property type="match status" value="1"/>
</dbReference>
<reference evidence="11 12" key="1">
    <citation type="submission" date="2020-04" db="EMBL/GenBank/DDBJ databases">
        <authorList>
            <person name="Wallbank WR R."/>
            <person name="Pardo Diaz C."/>
            <person name="Kozak K."/>
            <person name="Martin S."/>
            <person name="Jiggins C."/>
            <person name="Moest M."/>
            <person name="Warren A I."/>
            <person name="Byers J.R.P. K."/>
            <person name="Montejo-Kovacevich G."/>
            <person name="Yen C E."/>
        </authorList>
    </citation>
    <scope>NUCLEOTIDE SEQUENCE [LARGE SCALE GENOMIC DNA]</scope>
</reference>
<dbReference type="CDD" id="cd14721">
    <property type="entry name" value="bZIP_Fos"/>
    <property type="match status" value="1"/>
</dbReference>
<gene>
    <name evidence="9" type="ORF">APLA_LOCUS10764</name>
    <name evidence="10" type="ORF">APLA_LOCUS12548</name>
</gene>
<dbReference type="PANTHER" id="PTHR23351">
    <property type="entry name" value="FOS TRANSCRIPTION FACTOR-RELATED"/>
    <property type="match status" value="1"/>
</dbReference>
<evidence type="ECO:0000313" key="9">
    <source>
        <dbReference type="EMBL" id="CAB3246181.1"/>
    </source>
</evidence>
<keyword evidence="4" id="KW-0010">Activator</keyword>
<feature type="compositionally biased region" description="Low complexity" evidence="7">
    <location>
        <begin position="99"/>
        <end position="114"/>
    </location>
</feature>
<evidence type="ECO:0000313" key="11">
    <source>
        <dbReference type="Proteomes" id="UP000494106"/>
    </source>
</evidence>
<dbReference type="EMBL" id="CADEBC010000525">
    <property type="protein sequence ID" value="CAB3246181.1"/>
    <property type="molecule type" value="Genomic_DNA"/>
</dbReference>
<evidence type="ECO:0000256" key="5">
    <source>
        <dbReference type="ARBA" id="ARBA00023163"/>
    </source>
</evidence>
<dbReference type="GO" id="GO:0005634">
    <property type="term" value="C:nucleus"/>
    <property type="evidence" value="ECO:0007669"/>
    <property type="project" value="TreeGrafter"/>
</dbReference>
<evidence type="ECO:0000256" key="2">
    <source>
        <dbReference type="ARBA" id="ARBA00023015"/>
    </source>
</evidence>
<evidence type="ECO:0000313" key="10">
    <source>
        <dbReference type="EMBL" id="CAB3248847.1"/>
    </source>
</evidence>
<dbReference type="Proteomes" id="UP000494256">
    <property type="component" value="Unassembled WGS sequence"/>
</dbReference>
<comment type="subunit">
    <text evidence="6">Homodimer. Heterodimer with Jra. The kay-Jra heterodimer binds more stably to the AP-1 site than either of the two proteins alone.</text>
</comment>
<evidence type="ECO:0000256" key="1">
    <source>
        <dbReference type="ARBA" id="ARBA00007619"/>
    </source>
</evidence>
<dbReference type="Pfam" id="PF00170">
    <property type="entry name" value="bZIP_1"/>
    <property type="match status" value="1"/>
</dbReference>
<dbReference type="SMART" id="SM00338">
    <property type="entry name" value="BRLZ"/>
    <property type="match status" value="1"/>
</dbReference>
<dbReference type="OrthoDB" id="5866312at2759"/>
<dbReference type="PRINTS" id="PR00042">
    <property type="entry name" value="LEUZIPPRFOS"/>
</dbReference>
<comment type="caution">
    <text evidence="10">The sequence shown here is derived from an EMBL/GenBank/DDBJ whole genome shotgun (WGS) entry which is preliminary data.</text>
</comment>
<feature type="domain" description="BZIP" evidence="8">
    <location>
        <begin position="140"/>
        <end position="203"/>
    </location>
</feature>